<proteinExistence type="predicted"/>
<accession>A0A561R7R0</accession>
<evidence type="ECO:0000313" key="1">
    <source>
        <dbReference type="EMBL" id="TWF58622.1"/>
    </source>
</evidence>
<name>A0A561R7R0_9HYPH</name>
<protein>
    <submittedName>
        <fullName evidence="1">Anti-sigma factor RsiW</fullName>
    </submittedName>
</protein>
<comment type="caution">
    <text evidence="1">The sequence shown here is derived from an EMBL/GenBank/DDBJ whole genome shotgun (WGS) entry which is preliminary data.</text>
</comment>
<dbReference type="AlphaFoldDB" id="A0A561R7R0"/>
<evidence type="ECO:0000313" key="2">
    <source>
        <dbReference type="Proteomes" id="UP000320653"/>
    </source>
</evidence>
<dbReference type="OrthoDB" id="7006010at2"/>
<dbReference type="Proteomes" id="UP000320653">
    <property type="component" value="Unassembled WGS sequence"/>
</dbReference>
<dbReference type="EMBL" id="VIWP01000001">
    <property type="protein sequence ID" value="TWF58622.1"/>
    <property type="molecule type" value="Genomic_DNA"/>
</dbReference>
<keyword evidence="2" id="KW-1185">Reference proteome</keyword>
<gene>
    <name evidence="1" type="ORF">FHW37_101426</name>
</gene>
<reference evidence="1 2" key="1">
    <citation type="submission" date="2019-06" db="EMBL/GenBank/DDBJ databases">
        <title>Sorghum-associated microbial communities from plants grown in Nebraska, USA.</title>
        <authorList>
            <person name="Schachtman D."/>
        </authorList>
    </citation>
    <scope>NUCLEOTIDE SEQUENCE [LARGE SCALE GENOMIC DNA]</scope>
    <source>
        <strain evidence="1 2">1225</strain>
    </source>
</reference>
<organism evidence="1 2">
    <name type="scientific">Neorhizobium alkalisoli</name>
    <dbReference type="NCBI Taxonomy" id="528178"/>
    <lineage>
        <taxon>Bacteria</taxon>
        <taxon>Pseudomonadati</taxon>
        <taxon>Pseudomonadota</taxon>
        <taxon>Alphaproteobacteria</taxon>
        <taxon>Hyphomicrobiales</taxon>
        <taxon>Rhizobiaceae</taxon>
        <taxon>Rhizobium/Agrobacterium group</taxon>
        <taxon>Neorhizobium</taxon>
    </lineage>
</organism>
<dbReference type="RefSeq" id="WP_145631907.1">
    <property type="nucleotide sequence ID" value="NZ_VIWP01000001.1"/>
</dbReference>
<sequence>MTLNPNMPSDEELTAFIDGELPAADAARLAKLIEDDAMVAERVTFLASASLSLSEAYAPLLEAAPSNRLQAGLDALPYSTSRGKNGVKTPLLTRRVLAAMAASILAGVLIDRALLTFDQSESHESADWRSAVADYMALYTAQTLAGPAPDVDAQTAQLAHFRGDIGLSLSPRTIALPGAEFRQAQLLRYNDHPLAQLLYLDPQTGPVALCIVASKSGASAPEAESRKGMNVVYWSDGAHAYMLIGHNSADRMTEMAEAVRSRMTS</sequence>